<reference evidence="2" key="2">
    <citation type="submission" date="2020-11" db="EMBL/GenBank/DDBJ databases">
        <authorList>
            <person name="McCartney M.A."/>
            <person name="Auch B."/>
            <person name="Kono T."/>
            <person name="Mallez S."/>
            <person name="Becker A."/>
            <person name="Gohl D.M."/>
            <person name="Silverstein K.A.T."/>
            <person name="Koren S."/>
            <person name="Bechman K.B."/>
            <person name="Herman A."/>
            <person name="Abrahante J.E."/>
            <person name="Garbe J."/>
        </authorList>
    </citation>
    <scope>NUCLEOTIDE SEQUENCE</scope>
    <source>
        <strain evidence="2">Duluth1</strain>
        <tissue evidence="2">Whole animal</tissue>
    </source>
</reference>
<feature type="region of interest" description="Disordered" evidence="1">
    <location>
        <begin position="79"/>
        <end position="102"/>
    </location>
</feature>
<evidence type="ECO:0000313" key="2">
    <source>
        <dbReference type="EMBL" id="KAH3875511.1"/>
    </source>
</evidence>
<keyword evidence="3" id="KW-1185">Reference proteome</keyword>
<reference evidence="2" key="1">
    <citation type="journal article" date="2019" name="bioRxiv">
        <title>The Genome of the Zebra Mussel, Dreissena polymorpha: A Resource for Invasive Species Research.</title>
        <authorList>
            <person name="McCartney M.A."/>
            <person name="Auch B."/>
            <person name="Kono T."/>
            <person name="Mallez S."/>
            <person name="Zhang Y."/>
            <person name="Obille A."/>
            <person name="Becker A."/>
            <person name="Abrahante J.E."/>
            <person name="Garbe J."/>
            <person name="Badalamenti J.P."/>
            <person name="Herman A."/>
            <person name="Mangelson H."/>
            <person name="Liachko I."/>
            <person name="Sullivan S."/>
            <person name="Sone E.D."/>
            <person name="Koren S."/>
            <person name="Silverstein K.A.T."/>
            <person name="Beckman K.B."/>
            <person name="Gohl D.M."/>
        </authorList>
    </citation>
    <scope>NUCLEOTIDE SEQUENCE</scope>
    <source>
        <strain evidence="2">Duluth1</strain>
        <tissue evidence="2">Whole animal</tissue>
    </source>
</reference>
<comment type="caution">
    <text evidence="2">The sequence shown here is derived from an EMBL/GenBank/DDBJ whole genome shotgun (WGS) entry which is preliminary data.</text>
</comment>
<gene>
    <name evidence="2" type="ORF">DPMN_038778</name>
</gene>
<accession>A0A9D4MFY3</accession>
<proteinExistence type="predicted"/>
<sequence length="102" mass="11453">MSQSENEVLEYTANVLFSSSESEDSAEPKQCQQRKLKSEVKNCETSLNLGKMRLQQSFQPNFFPRGGFRGRYMPYGQAPAFNPRGFRGPMRGGPRGALNEGN</sequence>
<dbReference type="AlphaFoldDB" id="A0A9D4MFY3"/>
<evidence type="ECO:0000256" key="1">
    <source>
        <dbReference type="SAM" id="MobiDB-lite"/>
    </source>
</evidence>
<evidence type="ECO:0000313" key="3">
    <source>
        <dbReference type="Proteomes" id="UP000828390"/>
    </source>
</evidence>
<dbReference type="Proteomes" id="UP000828390">
    <property type="component" value="Unassembled WGS sequence"/>
</dbReference>
<protein>
    <submittedName>
        <fullName evidence="2">Uncharacterized protein</fullName>
    </submittedName>
</protein>
<name>A0A9D4MFY3_DREPO</name>
<organism evidence="2 3">
    <name type="scientific">Dreissena polymorpha</name>
    <name type="common">Zebra mussel</name>
    <name type="synonym">Mytilus polymorpha</name>
    <dbReference type="NCBI Taxonomy" id="45954"/>
    <lineage>
        <taxon>Eukaryota</taxon>
        <taxon>Metazoa</taxon>
        <taxon>Spiralia</taxon>
        <taxon>Lophotrochozoa</taxon>
        <taxon>Mollusca</taxon>
        <taxon>Bivalvia</taxon>
        <taxon>Autobranchia</taxon>
        <taxon>Heteroconchia</taxon>
        <taxon>Euheterodonta</taxon>
        <taxon>Imparidentia</taxon>
        <taxon>Neoheterodontei</taxon>
        <taxon>Myida</taxon>
        <taxon>Dreissenoidea</taxon>
        <taxon>Dreissenidae</taxon>
        <taxon>Dreissena</taxon>
    </lineage>
</organism>
<dbReference type="EMBL" id="JAIWYP010000002">
    <property type="protein sequence ID" value="KAH3875511.1"/>
    <property type="molecule type" value="Genomic_DNA"/>
</dbReference>